<dbReference type="STRING" id="1705562.AMS69_13170"/>
<name>A0A0M9AHV7_9EURY</name>
<dbReference type="AlphaFoldDB" id="A0A0M9AHV7"/>
<evidence type="ECO:0000313" key="2">
    <source>
        <dbReference type="Proteomes" id="UP000037729"/>
    </source>
</evidence>
<organism evidence="1 2">
    <name type="scientific">Haloarcula rubripromontorii</name>
    <dbReference type="NCBI Taxonomy" id="1705562"/>
    <lineage>
        <taxon>Archaea</taxon>
        <taxon>Methanobacteriati</taxon>
        <taxon>Methanobacteriota</taxon>
        <taxon>Stenosarchaea group</taxon>
        <taxon>Halobacteria</taxon>
        <taxon>Halobacteriales</taxon>
        <taxon>Haloarculaceae</taxon>
        <taxon>Haloarcula</taxon>
    </lineage>
</organism>
<dbReference type="EMBL" id="LIUF01000004">
    <property type="protein sequence ID" value="KOX92322.1"/>
    <property type="molecule type" value="Genomic_DNA"/>
</dbReference>
<dbReference type="PATRIC" id="fig|1705562.3.peg.3219"/>
<dbReference type="RefSeq" id="WP_053968528.1">
    <property type="nucleotide sequence ID" value="NZ_LIUF01000004.1"/>
</dbReference>
<dbReference type="InterPro" id="IPR045396">
    <property type="entry name" value="DUF6517"/>
</dbReference>
<sequence>MPTDPAFPDVPAAQLRDGGWELVDESVETVFQLPTARVEGATKVYDAAETREAVRDAIGLDHQWRFFFATALSFTPPLAPGIGPAMILPTVRSEAQSAFANELADRGFKSVERGRRERVRVDSGDRARLRTYSAELDLEPVDATLSITGWVGVWHGDGFRIAAGAYPDRSLATLLNVENPPEPLRRSPSDYRAELLTLIRAVA</sequence>
<dbReference type="Pfam" id="PF20127">
    <property type="entry name" value="DUF6517"/>
    <property type="match status" value="1"/>
</dbReference>
<proteinExistence type="predicted"/>
<gene>
    <name evidence="1" type="ORF">AMS69_13170</name>
</gene>
<dbReference type="Proteomes" id="UP000037729">
    <property type="component" value="Unassembled WGS sequence"/>
</dbReference>
<protein>
    <submittedName>
        <fullName evidence="1">Uncharacterized protein</fullName>
    </submittedName>
</protein>
<comment type="caution">
    <text evidence="1">The sequence shown here is derived from an EMBL/GenBank/DDBJ whole genome shotgun (WGS) entry which is preliminary data.</text>
</comment>
<keyword evidence="2" id="KW-1185">Reference proteome</keyword>
<dbReference type="OrthoDB" id="300230at2157"/>
<accession>A0A0M9AHV7</accession>
<reference evidence="1 2" key="1">
    <citation type="submission" date="2015-08" db="EMBL/GenBank/DDBJ databases">
        <title>Genomes of Isolates from Cabo Rojo, PR.</title>
        <authorList>
            <person name="Sanchez-Nieves R.L."/>
            <person name="Montalvo-Rodriguez R."/>
        </authorList>
    </citation>
    <scope>NUCLEOTIDE SEQUENCE [LARGE SCALE GENOMIC DNA]</scope>
    <source>
        <strain evidence="1 2">SL3</strain>
    </source>
</reference>
<evidence type="ECO:0000313" key="1">
    <source>
        <dbReference type="EMBL" id="KOX92322.1"/>
    </source>
</evidence>